<accession>A0ABR2UDX0</accession>
<gene>
    <name evidence="1" type="ORF">SUNI508_12332</name>
</gene>
<dbReference type="EMBL" id="JARVKF010000448">
    <property type="protein sequence ID" value="KAK9412823.1"/>
    <property type="molecule type" value="Genomic_DNA"/>
</dbReference>
<evidence type="ECO:0000313" key="2">
    <source>
        <dbReference type="Proteomes" id="UP001408356"/>
    </source>
</evidence>
<protein>
    <submittedName>
        <fullName evidence="1">PLD phosphodiesterase domain-containing protein</fullName>
    </submittedName>
</protein>
<dbReference type="Proteomes" id="UP001408356">
    <property type="component" value="Unassembled WGS sequence"/>
</dbReference>
<reference evidence="1 2" key="1">
    <citation type="journal article" date="2024" name="J. Plant Pathol.">
        <title>Sequence and assembly of the genome of Seiridium unicorne, isolate CBS 538.82, causal agent of cypress canker disease.</title>
        <authorList>
            <person name="Scali E."/>
            <person name="Rocca G.D."/>
            <person name="Danti R."/>
            <person name="Garbelotto M."/>
            <person name="Barberini S."/>
            <person name="Baroncelli R."/>
            <person name="Emiliani G."/>
        </authorList>
    </citation>
    <scope>NUCLEOTIDE SEQUENCE [LARGE SCALE GENOMIC DNA]</scope>
    <source>
        <strain evidence="1 2">BM-138-508</strain>
    </source>
</reference>
<evidence type="ECO:0000313" key="1">
    <source>
        <dbReference type="EMBL" id="KAK9412823.1"/>
    </source>
</evidence>
<comment type="caution">
    <text evidence="1">The sequence shown here is derived from an EMBL/GenBank/DDBJ whole genome shotgun (WGS) entry which is preliminary data.</text>
</comment>
<keyword evidence="2" id="KW-1185">Reference proteome</keyword>
<proteinExistence type="predicted"/>
<sequence>MDRDPYKDPKYWDTFRLKFENIFWDKEEHHLIQHPPAVYHVGSDVGIKAAKKAIVDIAGLVAPYVLGVLKDKITQMLNMMFENVSMSVSWNHGKTLAVGGKTMMTGGINYWPHYTAKDPSNIIDMESVVAGDATISANLYANYFWNLSDASYLLFFLNQDHRQRTYTTVKNFAEETLGRSITT</sequence>
<name>A0ABR2UDX0_9PEZI</name>
<dbReference type="Gene3D" id="3.30.870.10">
    <property type="entry name" value="Endonuclease Chain A"/>
    <property type="match status" value="1"/>
</dbReference>
<organism evidence="1 2">
    <name type="scientific">Seiridium unicorne</name>
    <dbReference type="NCBI Taxonomy" id="138068"/>
    <lineage>
        <taxon>Eukaryota</taxon>
        <taxon>Fungi</taxon>
        <taxon>Dikarya</taxon>
        <taxon>Ascomycota</taxon>
        <taxon>Pezizomycotina</taxon>
        <taxon>Sordariomycetes</taxon>
        <taxon>Xylariomycetidae</taxon>
        <taxon>Amphisphaeriales</taxon>
        <taxon>Sporocadaceae</taxon>
        <taxon>Seiridium</taxon>
    </lineage>
</organism>